<feature type="binding site" description="axial binding residue" evidence="15">
    <location>
        <position position="67"/>
    </location>
    <ligand>
        <name>heme c</name>
        <dbReference type="ChEBI" id="CHEBI:61717"/>
        <label>1</label>
    </ligand>
    <ligandPart>
        <name>Fe</name>
        <dbReference type="ChEBI" id="CHEBI:18248"/>
    </ligandPart>
</feature>
<comment type="PTM">
    <text evidence="14">Binds 2 heme C groups per subunit.</text>
</comment>
<evidence type="ECO:0000256" key="12">
    <source>
        <dbReference type="ARBA" id="ARBA00031832"/>
    </source>
</evidence>
<feature type="binding site" description="covalent" evidence="14">
    <location>
        <position position="81"/>
    </location>
    <ligand>
        <name>heme c</name>
        <dbReference type="ChEBI" id="CHEBI:61717"/>
        <label>1</label>
    </ligand>
</feature>
<reference evidence="18 19" key="1">
    <citation type="journal article" date="2020" name="Nature">
        <title>Bacterial chemolithoautotrophy via manganese oxidation.</title>
        <authorList>
            <person name="Yu H."/>
            <person name="Leadbetter J.R."/>
        </authorList>
    </citation>
    <scope>NUCLEOTIDE SEQUENCE [LARGE SCALE GENOMIC DNA]</scope>
    <source>
        <strain evidence="18 19">RBP-1</strain>
    </source>
</reference>
<feature type="binding site" description="axial binding residue" evidence="15">
    <location>
        <position position="125"/>
    </location>
    <ligand>
        <name>heme c</name>
        <dbReference type="ChEBI" id="CHEBI:61717"/>
        <label>2</label>
    </ligand>
    <ligandPart>
        <name>Fe</name>
        <dbReference type="ChEBI" id="CHEBI:18248"/>
    </ligandPart>
</feature>
<dbReference type="AlphaFoldDB" id="A0A7X6I512"/>
<evidence type="ECO:0000256" key="13">
    <source>
        <dbReference type="PIRNR" id="PIRNR006105"/>
    </source>
</evidence>
<feature type="binding site" description="covalent" evidence="14">
    <location>
        <position position="121"/>
    </location>
    <ligand>
        <name>heme c</name>
        <dbReference type="ChEBI" id="CHEBI:61717"/>
        <label>2</label>
    </ligand>
</feature>
<sequence>MRRLLICLLALWTGLVLAQQPPTVHKDPFRGDTAFSDSARPPPLTGAENKDLKRVRSYAMQPPTIPHSIDNYQIDRFANKCMMCHSRVGAGESQATPISITHYTNRAGVFLADVDPRRYFCDTCHVVQMDVQPRVASTFEDVDAVVRRMRADAAKAKAQGRGK</sequence>
<keyword evidence="11 15" id="KW-0408">Iron</keyword>
<evidence type="ECO:0000256" key="1">
    <source>
        <dbReference type="ARBA" id="ARBA00002599"/>
    </source>
</evidence>
<evidence type="ECO:0000256" key="4">
    <source>
        <dbReference type="ARBA" id="ARBA00013773"/>
    </source>
</evidence>
<evidence type="ECO:0000256" key="8">
    <source>
        <dbReference type="ARBA" id="ARBA00022729"/>
    </source>
</evidence>
<dbReference type="PANTHER" id="PTHR38604">
    <property type="entry name" value="PERIPLASMIC NITRATE REDUCTASE, ELECTRON TRANSFER SUBUNIT"/>
    <property type="match status" value="1"/>
</dbReference>
<evidence type="ECO:0000256" key="14">
    <source>
        <dbReference type="PIRSR" id="PIRSR006105-1"/>
    </source>
</evidence>
<feature type="binding site" description="covalent" evidence="14">
    <location>
        <position position="84"/>
    </location>
    <ligand>
        <name>heme c</name>
        <dbReference type="ChEBI" id="CHEBI:61717"/>
        <label>1</label>
    </ligand>
</feature>
<comment type="function">
    <text evidence="1">Electron transfer subunit of the periplasmic nitrate reductase complex NapAB. Receives electrons from the membrane-anchored tetraheme c-type NapC protein and transfers these to NapA subunit, thus allowing electron flow between membrane and periplasm. Essential for periplasmic nitrate reduction with nitrate as the terminal electron acceptor.</text>
</comment>
<dbReference type="EMBL" id="VTOX01000001">
    <property type="protein sequence ID" value="NKE64871.1"/>
    <property type="molecule type" value="Genomic_DNA"/>
</dbReference>
<dbReference type="Proteomes" id="UP000521868">
    <property type="component" value="Unassembled WGS sequence"/>
</dbReference>
<feature type="binding site" description="covalent" evidence="14">
    <location>
        <position position="124"/>
    </location>
    <ligand>
        <name>heme c</name>
        <dbReference type="ChEBI" id="CHEBI:61717"/>
        <label>2</label>
    </ligand>
</feature>
<keyword evidence="9 13" id="KW-0574">Periplasm</keyword>
<comment type="similarity">
    <text evidence="3 13">Belongs to the NapB family.</text>
</comment>
<name>A0A7X6I512_9BURK</name>
<evidence type="ECO:0000256" key="7">
    <source>
        <dbReference type="ARBA" id="ARBA00022723"/>
    </source>
</evidence>
<dbReference type="GO" id="GO:0009061">
    <property type="term" value="P:anaerobic respiration"/>
    <property type="evidence" value="ECO:0007669"/>
    <property type="project" value="InterPro"/>
</dbReference>
<evidence type="ECO:0000256" key="9">
    <source>
        <dbReference type="ARBA" id="ARBA00022764"/>
    </source>
</evidence>
<evidence type="ECO:0000256" key="11">
    <source>
        <dbReference type="ARBA" id="ARBA00023004"/>
    </source>
</evidence>
<dbReference type="GO" id="GO:0042597">
    <property type="term" value="C:periplasmic space"/>
    <property type="evidence" value="ECO:0007669"/>
    <property type="project" value="UniProtKB-SubCell"/>
</dbReference>
<evidence type="ECO:0000256" key="2">
    <source>
        <dbReference type="ARBA" id="ARBA00004418"/>
    </source>
</evidence>
<evidence type="ECO:0000313" key="18">
    <source>
        <dbReference type="EMBL" id="NKE64871.1"/>
    </source>
</evidence>
<keyword evidence="19" id="KW-1185">Reference proteome</keyword>
<gene>
    <name evidence="18" type="ORF">RAMLITH_03475</name>
</gene>
<feature type="binding site" description="axial binding residue" evidence="15">
    <location>
        <position position="85"/>
    </location>
    <ligand>
        <name>heme c</name>
        <dbReference type="ChEBI" id="CHEBI:61717"/>
        <label>1</label>
    </ligand>
    <ligandPart>
        <name>Fe</name>
        <dbReference type="ChEBI" id="CHEBI:18248"/>
    </ligandPart>
</feature>
<feature type="chain" id="PRO_5031450918" description="Periplasmic nitrate reductase, electron transfer subunit" evidence="17">
    <location>
        <begin position="19"/>
        <end position="163"/>
    </location>
</feature>
<dbReference type="PIRSF" id="PIRSF006105">
    <property type="entry name" value="NapB"/>
    <property type="match status" value="1"/>
</dbReference>
<feature type="binding site" description="axial binding residue" evidence="15">
    <location>
        <position position="102"/>
    </location>
    <ligand>
        <name>heme c</name>
        <dbReference type="ChEBI" id="CHEBI:61717"/>
        <label>2</label>
    </ligand>
    <ligandPart>
        <name>Fe</name>
        <dbReference type="ChEBI" id="CHEBI:18248"/>
    </ligandPart>
</feature>
<dbReference type="Pfam" id="PF03892">
    <property type="entry name" value="NapB"/>
    <property type="match status" value="1"/>
</dbReference>
<feature type="signal peptide" evidence="17">
    <location>
        <begin position="1"/>
        <end position="18"/>
    </location>
</feature>
<evidence type="ECO:0000256" key="6">
    <source>
        <dbReference type="ARBA" id="ARBA00022617"/>
    </source>
</evidence>
<evidence type="ECO:0000256" key="16">
    <source>
        <dbReference type="SAM" id="MobiDB-lite"/>
    </source>
</evidence>
<keyword evidence="10 13" id="KW-0249">Electron transport</keyword>
<dbReference type="GO" id="GO:0046872">
    <property type="term" value="F:metal ion binding"/>
    <property type="evidence" value="ECO:0007669"/>
    <property type="project" value="UniProtKB-KW"/>
</dbReference>
<feature type="region of interest" description="Disordered" evidence="16">
    <location>
        <begin position="28"/>
        <end position="53"/>
    </location>
</feature>
<evidence type="ECO:0000256" key="17">
    <source>
        <dbReference type="SAM" id="SignalP"/>
    </source>
</evidence>
<proteinExistence type="inferred from homology"/>
<evidence type="ECO:0000256" key="5">
    <source>
        <dbReference type="ARBA" id="ARBA00022448"/>
    </source>
</evidence>
<dbReference type="InterPro" id="IPR036280">
    <property type="entry name" value="Multihaem_cyt_sf"/>
</dbReference>
<evidence type="ECO:0000256" key="10">
    <source>
        <dbReference type="ARBA" id="ARBA00022982"/>
    </source>
</evidence>
<evidence type="ECO:0000256" key="3">
    <source>
        <dbReference type="ARBA" id="ARBA00007368"/>
    </source>
</evidence>
<accession>A0A7X6I512</accession>
<keyword evidence="5 13" id="KW-0813">Transport</keyword>
<keyword evidence="7 15" id="KW-0479">Metal-binding</keyword>
<dbReference type="SUPFAM" id="SSF48695">
    <property type="entry name" value="Multiheme cytochromes"/>
    <property type="match status" value="1"/>
</dbReference>
<keyword evidence="6 14" id="KW-0349">Heme</keyword>
<evidence type="ECO:0000313" key="19">
    <source>
        <dbReference type="Proteomes" id="UP000521868"/>
    </source>
</evidence>
<keyword evidence="8 17" id="KW-0732">Signal</keyword>
<dbReference type="FunFam" id="1.10.1130.10:FF:000001">
    <property type="entry name" value="Periplasmic nitrate reductase, electron transfer subunit"/>
    <property type="match status" value="1"/>
</dbReference>
<dbReference type="RefSeq" id="WP_168105921.1">
    <property type="nucleotide sequence ID" value="NZ_VTOX01000001.1"/>
</dbReference>
<comment type="subunit">
    <text evidence="13">Component of the periplasmic nitrate reductase NapAB complex composed of NapA and NapB.</text>
</comment>
<dbReference type="InterPro" id="IPR005591">
    <property type="entry name" value="NapB"/>
</dbReference>
<organism evidence="18 19">
    <name type="scientific">Ramlibacter lithotrophicus</name>
    <dbReference type="NCBI Taxonomy" id="2606681"/>
    <lineage>
        <taxon>Bacteria</taxon>
        <taxon>Pseudomonadati</taxon>
        <taxon>Pseudomonadota</taxon>
        <taxon>Betaproteobacteria</taxon>
        <taxon>Burkholderiales</taxon>
        <taxon>Comamonadaceae</taxon>
        <taxon>Ramlibacter</taxon>
    </lineage>
</organism>
<evidence type="ECO:0000256" key="15">
    <source>
        <dbReference type="PIRSR" id="PIRSR006105-2"/>
    </source>
</evidence>
<dbReference type="Gene3D" id="1.10.1130.10">
    <property type="entry name" value="Flavocytochrome C3, Chain A"/>
    <property type="match status" value="1"/>
</dbReference>
<protein>
    <recommendedName>
        <fullName evidence="4 13">Periplasmic nitrate reductase, electron transfer subunit</fullName>
    </recommendedName>
    <alternativeName>
        <fullName evidence="12 13">Diheme cytochrome c NapB</fullName>
    </alternativeName>
</protein>
<comment type="subcellular location">
    <subcellularLocation>
        <location evidence="2 13">Periplasm</location>
    </subcellularLocation>
</comment>
<dbReference type="PANTHER" id="PTHR38604:SF1">
    <property type="entry name" value="PERIPLASMIC NITRATE REDUCTASE, ELECTRON TRANSFER SUBUNIT"/>
    <property type="match status" value="1"/>
</dbReference>
<comment type="caution">
    <text evidence="18">The sequence shown here is derived from an EMBL/GenBank/DDBJ whole genome shotgun (WGS) entry which is preliminary data.</text>
</comment>